<evidence type="ECO:0000313" key="8">
    <source>
        <dbReference type="Proteomes" id="UP000315469"/>
    </source>
</evidence>
<dbReference type="EMBL" id="VHJB01000065">
    <property type="protein sequence ID" value="TPV36113.1"/>
    <property type="molecule type" value="Genomic_DNA"/>
</dbReference>
<gene>
    <name evidence="7" type="ORF">FJW02_12585</name>
</gene>
<dbReference type="InterPro" id="IPR016174">
    <property type="entry name" value="Di-haem_cyt_TM"/>
</dbReference>
<comment type="caution">
    <text evidence="7">The sequence shown here is derived from an EMBL/GenBank/DDBJ whole genome shotgun (WGS) entry which is preliminary data.</text>
</comment>
<keyword evidence="4 6" id="KW-1133">Transmembrane helix</keyword>
<dbReference type="InterPro" id="IPR051817">
    <property type="entry name" value="FDH_cytochrome_b556_subunit"/>
</dbReference>
<evidence type="ECO:0000256" key="4">
    <source>
        <dbReference type="ARBA" id="ARBA00022989"/>
    </source>
</evidence>
<evidence type="ECO:0000256" key="2">
    <source>
        <dbReference type="ARBA" id="ARBA00022475"/>
    </source>
</evidence>
<sequence>MNKEAGDTRKKNFGQKSLFWTAIISLVLPPASGIVIRGPYFSDAFVIPLSRLALIVHSVSAVTLIIVIMVPAYAALWVRGTLAARVES</sequence>
<evidence type="ECO:0000256" key="1">
    <source>
        <dbReference type="ARBA" id="ARBA00004651"/>
    </source>
</evidence>
<evidence type="ECO:0000256" key="5">
    <source>
        <dbReference type="ARBA" id="ARBA00023136"/>
    </source>
</evidence>
<accession>A0ABY2ZIC1</accession>
<proteinExistence type="predicted"/>
<reference evidence="7 8" key="1">
    <citation type="submission" date="2019-06" db="EMBL/GenBank/DDBJ databases">
        <title>Taxogenomics and systematics of the genus Pantoea.</title>
        <authorList>
            <person name="Tambong J.T."/>
        </authorList>
    </citation>
    <scope>NUCLEOTIDE SEQUENCE [LARGE SCALE GENOMIC DNA]</scope>
    <source>
        <strain evidence="7 8">LMG 24197</strain>
    </source>
</reference>
<dbReference type="Gene3D" id="1.20.950.20">
    <property type="entry name" value="Transmembrane di-heme cytochromes, Chain C"/>
    <property type="match status" value="1"/>
</dbReference>
<protein>
    <submittedName>
        <fullName evidence="7">Formate dehydrogenase</fullName>
    </submittedName>
</protein>
<name>A0ABY2ZIC1_9GAMM</name>
<dbReference type="SUPFAM" id="SSF81342">
    <property type="entry name" value="Transmembrane di-heme cytochromes"/>
    <property type="match status" value="1"/>
</dbReference>
<evidence type="ECO:0000313" key="7">
    <source>
        <dbReference type="EMBL" id="TPV36113.1"/>
    </source>
</evidence>
<evidence type="ECO:0000256" key="6">
    <source>
        <dbReference type="SAM" id="Phobius"/>
    </source>
</evidence>
<keyword evidence="8" id="KW-1185">Reference proteome</keyword>
<dbReference type="PANTHER" id="PTHR30074">
    <property type="entry name" value="FORMATE DEHYDROGENASE, NITRATE-INDUCIBLE, CYTOCHROME B556 FDN SUBUNIT"/>
    <property type="match status" value="1"/>
</dbReference>
<keyword evidence="5 6" id="KW-0472">Membrane</keyword>
<organism evidence="7 8">
    <name type="scientific">Pantoea eucalypti</name>
    <dbReference type="NCBI Taxonomy" id="470933"/>
    <lineage>
        <taxon>Bacteria</taxon>
        <taxon>Pseudomonadati</taxon>
        <taxon>Pseudomonadota</taxon>
        <taxon>Gammaproteobacteria</taxon>
        <taxon>Enterobacterales</taxon>
        <taxon>Erwiniaceae</taxon>
        <taxon>Pantoea</taxon>
    </lineage>
</organism>
<evidence type="ECO:0000256" key="3">
    <source>
        <dbReference type="ARBA" id="ARBA00022692"/>
    </source>
</evidence>
<dbReference type="Proteomes" id="UP000315469">
    <property type="component" value="Unassembled WGS sequence"/>
</dbReference>
<keyword evidence="2" id="KW-1003">Cell membrane</keyword>
<feature type="transmembrane region" description="Helical" evidence="6">
    <location>
        <begin position="52"/>
        <end position="78"/>
    </location>
</feature>
<dbReference type="PANTHER" id="PTHR30074:SF2">
    <property type="entry name" value="FORMATE DEHYDROGENASE, CYTOCHROME B556(FDO) SUBUNIT"/>
    <property type="match status" value="1"/>
</dbReference>
<comment type="subcellular location">
    <subcellularLocation>
        <location evidence="1">Cell membrane</location>
        <topology evidence="1">Multi-pass membrane protein</topology>
    </subcellularLocation>
</comment>
<keyword evidence="3 6" id="KW-0812">Transmembrane</keyword>